<evidence type="ECO:0000256" key="3">
    <source>
        <dbReference type="SAM" id="SignalP"/>
    </source>
</evidence>
<evidence type="ECO:0008006" key="6">
    <source>
        <dbReference type="Google" id="ProtNLM"/>
    </source>
</evidence>
<keyword evidence="2" id="KW-0472">Membrane</keyword>
<proteinExistence type="predicted"/>
<accession>A0ABY4L0A8</accession>
<dbReference type="Proteomes" id="UP000832041">
    <property type="component" value="Chromosome"/>
</dbReference>
<evidence type="ECO:0000256" key="1">
    <source>
        <dbReference type="SAM" id="MobiDB-lite"/>
    </source>
</evidence>
<sequence>MRVRTAFAIAAVAVVLAAGTGPASADDAVTVFPPKAEPGSTVAVRASCAGGAQWVEYTSPAFSEVSRVALDGAADSEEHFALDADLEPGQYQVRAECGSADSSRMLYSGVTVVAPDGAPDGAPDASADLAGPPAGPTPSGAPDSGGGGLHRTADPAGSAALPTALAVGVLAACALVLASGRRGVRRGR</sequence>
<organism evidence="4 5">
    <name type="scientific">Thermobifida alba</name>
    <name type="common">Thermomonospora alba</name>
    <dbReference type="NCBI Taxonomy" id="53522"/>
    <lineage>
        <taxon>Bacteria</taxon>
        <taxon>Bacillati</taxon>
        <taxon>Actinomycetota</taxon>
        <taxon>Actinomycetes</taxon>
        <taxon>Streptosporangiales</taxon>
        <taxon>Nocardiopsidaceae</taxon>
        <taxon>Thermobifida</taxon>
    </lineage>
</organism>
<dbReference type="RefSeq" id="WP_248592002.1">
    <property type="nucleotide sequence ID" value="NZ_BAABEB010000010.1"/>
</dbReference>
<feature type="signal peptide" evidence="3">
    <location>
        <begin position="1"/>
        <end position="25"/>
    </location>
</feature>
<keyword evidence="2" id="KW-0812">Transmembrane</keyword>
<name>A0ABY4L0A8_THEAE</name>
<gene>
    <name evidence="4" type="ORF">FOF52_01320</name>
</gene>
<feature type="chain" id="PRO_5045267668" description="Secreted protein" evidence="3">
    <location>
        <begin position="26"/>
        <end position="188"/>
    </location>
</feature>
<feature type="region of interest" description="Disordered" evidence="1">
    <location>
        <begin position="117"/>
        <end position="155"/>
    </location>
</feature>
<feature type="compositionally biased region" description="Low complexity" evidence="1">
    <location>
        <begin position="117"/>
        <end position="142"/>
    </location>
</feature>
<keyword evidence="2" id="KW-1133">Transmembrane helix</keyword>
<reference evidence="4 5" key="1">
    <citation type="submission" date="2020-04" db="EMBL/GenBank/DDBJ databases">
        <title>Thermobifida alba genome sequencing and assembly.</title>
        <authorList>
            <person name="Luzics S."/>
            <person name="Horvath B."/>
            <person name="Nagy I."/>
            <person name="Toth A."/>
            <person name="Nagy I."/>
            <person name="Kukolya J."/>
        </authorList>
    </citation>
    <scope>NUCLEOTIDE SEQUENCE [LARGE SCALE GENOMIC DNA]</scope>
    <source>
        <strain evidence="4 5">DSM 43795</strain>
    </source>
</reference>
<feature type="transmembrane region" description="Helical" evidence="2">
    <location>
        <begin position="159"/>
        <end position="178"/>
    </location>
</feature>
<keyword evidence="3" id="KW-0732">Signal</keyword>
<evidence type="ECO:0000256" key="2">
    <source>
        <dbReference type="SAM" id="Phobius"/>
    </source>
</evidence>
<dbReference type="EMBL" id="CP051627">
    <property type="protein sequence ID" value="UPT19773.1"/>
    <property type="molecule type" value="Genomic_DNA"/>
</dbReference>
<evidence type="ECO:0000313" key="5">
    <source>
        <dbReference type="Proteomes" id="UP000832041"/>
    </source>
</evidence>
<protein>
    <recommendedName>
        <fullName evidence="6">Secreted protein</fullName>
    </recommendedName>
</protein>
<evidence type="ECO:0000313" key="4">
    <source>
        <dbReference type="EMBL" id="UPT19773.1"/>
    </source>
</evidence>
<keyword evidence="5" id="KW-1185">Reference proteome</keyword>